<feature type="chain" id="PRO_5045086316" description="Lipocalin-like domain-containing protein" evidence="1">
    <location>
        <begin position="20"/>
        <end position="157"/>
    </location>
</feature>
<name>A0ABR9AMH6_9BACT</name>
<sequence length="157" mass="17767">MKKLLFTPLLFLLIFNACSEVDPEPEIIIDPTESFLTGEWKLVKSRGSMIDVTIEGEELKRTEIYTFTDDGTFEKYTKDDDYEASGSGSYVLENVPEEMNEGYVGMVSLTFLEGDVIVGNCTSGNEEIETLLISKEGQLVNVYWAPCDGPWLYYEKQ</sequence>
<dbReference type="Proteomes" id="UP000647133">
    <property type="component" value="Unassembled WGS sequence"/>
</dbReference>
<keyword evidence="3" id="KW-1185">Reference proteome</keyword>
<proteinExistence type="predicted"/>
<accession>A0ABR9AMH6</accession>
<keyword evidence="1" id="KW-0732">Signal</keyword>
<evidence type="ECO:0000313" key="3">
    <source>
        <dbReference type="Proteomes" id="UP000647133"/>
    </source>
</evidence>
<dbReference type="EMBL" id="JACYTQ010000005">
    <property type="protein sequence ID" value="MBD8490003.1"/>
    <property type="molecule type" value="Genomic_DNA"/>
</dbReference>
<feature type="signal peptide" evidence="1">
    <location>
        <begin position="1"/>
        <end position="19"/>
    </location>
</feature>
<organism evidence="2 3">
    <name type="scientific">Echinicola arenosa</name>
    <dbReference type="NCBI Taxonomy" id="2774144"/>
    <lineage>
        <taxon>Bacteria</taxon>
        <taxon>Pseudomonadati</taxon>
        <taxon>Bacteroidota</taxon>
        <taxon>Cytophagia</taxon>
        <taxon>Cytophagales</taxon>
        <taxon>Cyclobacteriaceae</taxon>
        <taxon>Echinicola</taxon>
    </lineage>
</organism>
<evidence type="ECO:0008006" key="4">
    <source>
        <dbReference type="Google" id="ProtNLM"/>
    </source>
</evidence>
<dbReference type="RefSeq" id="WP_192010889.1">
    <property type="nucleotide sequence ID" value="NZ_JACYTQ010000005.1"/>
</dbReference>
<comment type="caution">
    <text evidence="2">The sequence shown here is derived from an EMBL/GenBank/DDBJ whole genome shotgun (WGS) entry which is preliminary data.</text>
</comment>
<evidence type="ECO:0000256" key="1">
    <source>
        <dbReference type="SAM" id="SignalP"/>
    </source>
</evidence>
<reference evidence="2 3" key="1">
    <citation type="submission" date="2020-09" db="EMBL/GenBank/DDBJ databases">
        <title>Echinicola sp. CAU 1574 isolated from sand of Sido Beach.</title>
        <authorList>
            <person name="Kim W."/>
        </authorList>
    </citation>
    <scope>NUCLEOTIDE SEQUENCE [LARGE SCALE GENOMIC DNA]</scope>
    <source>
        <strain evidence="2 3">CAU 1574</strain>
    </source>
</reference>
<gene>
    <name evidence="2" type="ORF">IFO69_14695</name>
</gene>
<protein>
    <recommendedName>
        <fullName evidence="4">Lipocalin-like domain-containing protein</fullName>
    </recommendedName>
</protein>
<evidence type="ECO:0000313" key="2">
    <source>
        <dbReference type="EMBL" id="MBD8490003.1"/>
    </source>
</evidence>